<dbReference type="UniPathway" id="UPA00136">
    <property type="reaction ID" value="UER00201"/>
</dbReference>
<sequence>MRVHDSLIDLMGNTPLVRLRKVTAGLPASVLAKVEYFNPGGSVKDRIALRMVEAAERSGELRPGGVIVEPTSGNTGVGLAIVAQEKGYRCVFVVPDKVASDKIAVLRAYGAEVVVCPTAVAPDHPESYYSVSDRLAREIPNAWKPNQYANPENPRSHYLSTGPEIWEQTEGRITHFVAGVGTGGTISGVGRYLKEVSDGRVKIIGADPEGSVYSGGTGRPYLVEGVGEDIWPETYDTSICDQVLAVSDKDSFVMTRRLAREEALLVGGSCGMATVAALRVAAEAGPDDVVVVLLPDGGRGYLSKIFNDEWMADYGFLTQSSEEALVGDVLARKSAGLPSFVHVHPDETVGTAISIMREYSVSQLPVMKEEPPVMAAEVVGSIVERDLLEALYRGNVSPDDLLAGHMSAPLPMIGAGEPVSRAVEALEKADAAVVLDDGKPTGVITRQDLLAFLASGS</sequence>
<dbReference type="InterPro" id="IPR046353">
    <property type="entry name" value="CBS_C"/>
</dbReference>
<dbReference type="PROSITE" id="PS51371">
    <property type="entry name" value="CBS"/>
    <property type="match status" value="2"/>
</dbReference>
<accession>A0A3A4ATJ5</accession>
<dbReference type="InterPro" id="IPR046342">
    <property type="entry name" value="CBS_dom_sf"/>
</dbReference>
<dbReference type="Gene3D" id="3.40.50.1100">
    <property type="match status" value="2"/>
</dbReference>
<feature type="domain" description="CBS" evidence="12">
    <location>
        <begin position="336"/>
        <end position="397"/>
    </location>
</feature>
<dbReference type="InterPro" id="IPR005857">
    <property type="entry name" value="Cysta_beta_synth"/>
</dbReference>
<dbReference type="InterPro" id="IPR036052">
    <property type="entry name" value="TrpB-like_PALP_sf"/>
</dbReference>
<dbReference type="InterPro" id="IPR050214">
    <property type="entry name" value="Cys_Synth/Cystath_Beta-Synth"/>
</dbReference>
<dbReference type="GO" id="GO:0019343">
    <property type="term" value="P:cysteine biosynthetic process via cystathionine"/>
    <property type="evidence" value="ECO:0007669"/>
    <property type="project" value="InterPro"/>
</dbReference>
<dbReference type="FunFam" id="3.40.50.1100:FF:000003">
    <property type="entry name" value="Cystathionine beta-synthase"/>
    <property type="match status" value="1"/>
</dbReference>
<dbReference type="CDD" id="cd01561">
    <property type="entry name" value="CBS_like"/>
    <property type="match status" value="1"/>
</dbReference>
<feature type="domain" description="CBS" evidence="12">
    <location>
        <begin position="406"/>
        <end position="457"/>
    </location>
</feature>
<evidence type="ECO:0000256" key="8">
    <source>
        <dbReference type="ARBA" id="ARBA00026192"/>
    </source>
</evidence>
<dbReference type="GO" id="GO:0016765">
    <property type="term" value="F:transferase activity, transferring alkyl or aryl (other than methyl) groups"/>
    <property type="evidence" value="ECO:0007669"/>
    <property type="project" value="UniProtKB-ARBA"/>
</dbReference>
<gene>
    <name evidence="13" type="ORF">D5H75_10905</name>
</gene>
<dbReference type="PANTHER" id="PTHR10314">
    <property type="entry name" value="CYSTATHIONINE BETA-SYNTHASE"/>
    <property type="match status" value="1"/>
</dbReference>
<dbReference type="InterPro" id="IPR001216">
    <property type="entry name" value="P-phosphate_BS"/>
</dbReference>
<evidence type="ECO:0000256" key="2">
    <source>
        <dbReference type="ARBA" id="ARBA00005003"/>
    </source>
</evidence>
<dbReference type="NCBIfam" id="TIGR01137">
    <property type="entry name" value="cysta_beta"/>
    <property type="match status" value="1"/>
</dbReference>
<dbReference type="Gene3D" id="3.10.580.10">
    <property type="entry name" value="CBS-domain"/>
    <property type="match status" value="1"/>
</dbReference>
<dbReference type="Pfam" id="PF00291">
    <property type="entry name" value="PALP"/>
    <property type="match status" value="1"/>
</dbReference>
<evidence type="ECO:0000256" key="5">
    <source>
        <dbReference type="ARBA" id="ARBA00022898"/>
    </source>
</evidence>
<comment type="cofactor">
    <cofactor evidence="1">
        <name>pyridoxal 5'-phosphate</name>
        <dbReference type="ChEBI" id="CHEBI:597326"/>
    </cofactor>
</comment>
<evidence type="ECO:0000256" key="11">
    <source>
        <dbReference type="PROSITE-ProRule" id="PRU00703"/>
    </source>
</evidence>
<proteinExistence type="inferred from homology"/>
<protein>
    <recommendedName>
        <fullName evidence="8 10">Cystathionine beta-synthase</fullName>
        <ecNumber evidence="4 10">4.2.1.22</ecNumber>
    </recommendedName>
</protein>
<dbReference type="GO" id="GO:0006535">
    <property type="term" value="P:cysteine biosynthetic process from serine"/>
    <property type="evidence" value="ECO:0007669"/>
    <property type="project" value="InterPro"/>
</dbReference>
<dbReference type="EMBL" id="QZEY01000003">
    <property type="protein sequence ID" value="RJL33310.1"/>
    <property type="molecule type" value="Genomic_DNA"/>
</dbReference>
<dbReference type="SUPFAM" id="SSF54631">
    <property type="entry name" value="CBS-domain pair"/>
    <property type="match status" value="1"/>
</dbReference>
<dbReference type="InterPro" id="IPR001926">
    <property type="entry name" value="TrpB-like_PALP"/>
</dbReference>
<evidence type="ECO:0000256" key="3">
    <source>
        <dbReference type="ARBA" id="ARBA00007103"/>
    </source>
</evidence>
<dbReference type="Pfam" id="PF00571">
    <property type="entry name" value="CBS"/>
    <property type="match status" value="2"/>
</dbReference>
<comment type="catalytic activity">
    <reaction evidence="9">
        <text>L-homocysteine + L-serine = L,L-cystathionine + H2O</text>
        <dbReference type="Rhea" id="RHEA:10112"/>
        <dbReference type="ChEBI" id="CHEBI:15377"/>
        <dbReference type="ChEBI" id="CHEBI:33384"/>
        <dbReference type="ChEBI" id="CHEBI:58161"/>
        <dbReference type="ChEBI" id="CHEBI:58199"/>
        <dbReference type="EC" id="4.2.1.22"/>
    </reaction>
</comment>
<evidence type="ECO:0000256" key="10">
    <source>
        <dbReference type="NCBIfam" id="TIGR01137"/>
    </source>
</evidence>
<dbReference type="SUPFAM" id="SSF53686">
    <property type="entry name" value="Tryptophan synthase beta subunit-like PLP-dependent enzymes"/>
    <property type="match status" value="1"/>
</dbReference>
<dbReference type="PROSITE" id="PS00901">
    <property type="entry name" value="CYS_SYNTHASE"/>
    <property type="match status" value="1"/>
</dbReference>
<dbReference type="OrthoDB" id="9805733at2"/>
<keyword evidence="7 13" id="KW-0456">Lyase</keyword>
<evidence type="ECO:0000256" key="7">
    <source>
        <dbReference type="ARBA" id="ARBA00023239"/>
    </source>
</evidence>
<evidence type="ECO:0000313" key="14">
    <source>
        <dbReference type="Proteomes" id="UP000265768"/>
    </source>
</evidence>
<dbReference type="GO" id="GO:0005737">
    <property type="term" value="C:cytoplasm"/>
    <property type="evidence" value="ECO:0007669"/>
    <property type="project" value="InterPro"/>
</dbReference>
<reference evidence="13 14" key="1">
    <citation type="submission" date="2018-09" db="EMBL/GenBank/DDBJ databases">
        <title>YIM 75507 draft genome.</title>
        <authorList>
            <person name="Tang S."/>
            <person name="Feng Y."/>
        </authorList>
    </citation>
    <scope>NUCLEOTIDE SEQUENCE [LARGE SCALE GENOMIC DNA]</scope>
    <source>
        <strain evidence="13 14">YIM 75507</strain>
    </source>
</reference>
<evidence type="ECO:0000259" key="12">
    <source>
        <dbReference type="PROSITE" id="PS51371"/>
    </source>
</evidence>
<dbReference type="AlphaFoldDB" id="A0A3A4ATJ5"/>
<dbReference type="EC" id="4.2.1.22" evidence="4 10"/>
<name>A0A3A4ATJ5_9ACTN</name>
<dbReference type="GO" id="GO:0004122">
    <property type="term" value="F:cystathionine beta-synthase activity"/>
    <property type="evidence" value="ECO:0007669"/>
    <property type="project" value="UniProtKB-UniRule"/>
</dbReference>
<keyword evidence="14" id="KW-1185">Reference proteome</keyword>
<dbReference type="FunFam" id="3.40.50.1100:FF:000118">
    <property type="entry name" value="Related to CYS4-cystathionine beta-synthase"/>
    <property type="match status" value="1"/>
</dbReference>
<dbReference type="Proteomes" id="UP000265768">
    <property type="component" value="Unassembled WGS sequence"/>
</dbReference>
<evidence type="ECO:0000256" key="9">
    <source>
        <dbReference type="ARBA" id="ARBA00047490"/>
    </source>
</evidence>
<comment type="caution">
    <text evidence="13">The sequence shown here is derived from an EMBL/GenBank/DDBJ whole genome shotgun (WGS) entry which is preliminary data.</text>
</comment>
<dbReference type="RefSeq" id="WP_119926269.1">
    <property type="nucleotide sequence ID" value="NZ_QZEY01000003.1"/>
</dbReference>
<evidence type="ECO:0000256" key="6">
    <source>
        <dbReference type="ARBA" id="ARBA00023122"/>
    </source>
</evidence>
<keyword evidence="6 11" id="KW-0129">CBS domain</keyword>
<evidence type="ECO:0000313" key="13">
    <source>
        <dbReference type="EMBL" id="RJL33310.1"/>
    </source>
</evidence>
<evidence type="ECO:0000256" key="4">
    <source>
        <dbReference type="ARBA" id="ARBA00012041"/>
    </source>
</evidence>
<keyword evidence="5" id="KW-0663">Pyridoxal phosphate</keyword>
<comment type="pathway">
    <text evidence="2">Amino-acid biosynthesis; L-cysteine biosynthesis; L-cysteine from L-homocysteine and L-serine: step 1/2.</text>
</comment>
<dbReference type="SMART" id="SM00116">
    <property type="entry name" value="CBS"/>
    <property type="match status" value="2"/>
</dbReference>
<evidence type="ECO:0000256" key="1">
    <source>
        <dbReference type="ARBA" id="ARBA00001933"/>
    </source>
</evidence>
<dbReference type="CDD" id="cd04608">
    <property type="entry name" value="CBS_pair_CBS"/>
    <property type="match status" value="1"/>
</dbReference>
<organism evidence="13 14">
    <name type="scientific">Bailinhaonella thermotolerans</name>
    <dbReference type="NCBI Taxonomy" id="1070861"/>
    <lineage>
        <taxon>Bacteria</taxon>
        <taxon>Bacillati</taxon>
        <taxon>Actinomycetota</taxon>
        <taxon>Actinomycetes</taxon>
        <taxon>Streptosporangiales</taxon>
        <taxon>Streptosporangiaceae</taxon>
        <taxon>Bailinhaonella</taxon>
    </lineage>
</organism>
<dbReference type="InterPro" id="IPR000644">
    <property type="entry name" value="CBS_dom"/>
</dbReference>
<comment type="similarity">
    <text evidence="3">Belongs to the cysteine synthase/cystathionine beta-synthase family.</text>
</comment>